<comment type="caution">
    <text evidence="2">The sequence shown here is derived from an EMBL/GenBank/DDBJ whole genome shotgun (WGS) entry which is preliminary data.</text>
</comment>
<feature type="domain" description="DUF6705" evidence="1">
    <location>
        <begin position="1"/>
        <end position="210"/>
    </location>
</feature>
<sequence>MKTPIYIAILSFFSVLIECKAQTPVVSLYEGNLVPRLENAYYKDVDNDFNRFIGTWRYTNGNEIFKIVLNKMQMSELTRVSGISYFTDYLYGEFQYIDNNGNELINTLPEISNTSLSKDEHQIFGNRIIPYQFLPNCEDCVVGERRVRLRLEDPERTYLSYEIVLRTLPNITDPTINDIEMVLGLGYSRFPSGATTETRIPYGTYVMIKQ</sequence>
<dbReference type="OrthoDB" id="1261237at2"/>
<evidence type="ECO:0000313" key="2">
    <source>
        <dbReference type="EMBL" id="TYB78915.1"/>
    </source>
</evidence>
<dbReference type="EMBL" id="VSKK01000001">
    <property type="protein sequence ID" value="TYB78915.1"/>
    <property type="molecule type" value="Genomic_DNA"/>
</dbReference>
<protein>
    <recommendedName>
        <fullName evidence="1">DUF6705 domain-containing protein</fullName>
    </recommendedName>
</protein>
<dbReference type="InterPro" id="IPR046551">
    <property type="entry name" value="DUF6705"/>
</dbReference>
<dbReference type="AlphaFoldDB" id="A0A5D0RDS1"/>
<evidence type="ECO:0000259" key="1">
    <source>
        <dbReference type="Pfam" id="PF20448"/>
    </source>
</evidence>
<evidence type="ECO:0000313" key="3">
    <source>
        <dbReference type="Proteomes" id="UP000323720"/>
    </source>
</evidence>
<dbReference type="RefSeq" id="WP_148402652.1">
    <property type="nucleotide sequence ID" value="NZ_VSKK01000001.1"/>
</dbReference>
<reference evidence="2 3" key="1">
    <citation type="submission" date="2019-08" db="EMBL/GenBank/DDBJ databases">
        <title>Genomes of Antarctic Bizionia species.</title>
        <authorList>
            <person name="Bowman J.P."/>
        </authorList>
    </citation>
    <scope>NUCLEOTIDE SEQUENCE [LARGE SCALE GENOMIC DNA]</scope>
    <source>
        <strain evidence="2 3">ADA-4</strain>
    </source>
</reference>
<keyword evidence="3" id="KW-1185">Reference proteome</keyword>
<dbReference type="Proteomes" id="UP000323720">
    <property type="component" value="Unassembled WGS sequence"/>
</dbReference>
<accession>A0A5D0RDS1</accession>
<dbReference type="Pfam" id="PF20448">
    <property type="entry name" value="DUF6705"/>
    <property type="match status" value="1"/>
</dbReference>
<proteinExistence type="predicted"/>
<name>A0A5D0RDS1_9FLAO</name>
<organism evidence="2 3">
    <name type="scientific">Bizionia myxarmorum</name>
    <dbReference type="NCBI Taxonomy" id="291186"/>
    <lineage>
        <taxon>Bacteria</taxon>
        <taxon>Pseudomonadati</taxon>
        <taxon>Bacteroidota</taxon>
        <taxon>Flavobacteriia</taxon>
        <taxon>Flavobacteriales</taxon>
        <taxon>Flavobacteriaceae</taxon>
        <taxon>Bizionia</taxon>
    </lineage>
</organism>
<gene>
    <name evidence="2" type="ORF">ES674_03835</name>
</gene>